<keyword evidence="2" id="KW-1185">Reference proteome</keyword>
<protein>
    <submittedName>
        <fullName evidence="1">Uncharacterized protein</fullName>
    </submittedName>
</protein>
<reference evidence="2" key="1">
    <citation type="journal article" date="2024" name="Proc. Natl. Acad. Sci. U.S.A.">
        <title>Extraordinary preservation of gene collinearity over three hundred million years revealed in homosporous lycophytes.</title>
        <authorList>
            <person name="Li C."/>
            <person name="Wickell D."/>
            <person name="Kuo L.Y."/>
            <person name="Chen X."/>
            <person name="Nie B."/>
            <person name="Liao X."/>
            <person name="Peng D."/>
            <person name="Ji J."/>
            <person name="Jenkins J."/>
            <person name="Williams M."/>
            <person name="Shu S."/>
            <person name="Plott C."/>
            <person name="Barry K."/>
            <person name="Rajasekar S."/>
            <person name="Grimwood J."/>
            <person name="Han X."/>
            <person name="Sun S."/>
            <person name="Hou Z."/>
            <person name="He W."/>
            <person name="Dai G."/>
            <person name="Sun C."/>
            <person name="Schmutz J."/>
            <person name="Leebens-Mack J.H."/>
            <person name="Li F.W."/>
            <person name="Wang L."/>
        </authorList>
    </citation>
    <scope>NUCLEOTIDE SEQUENCE [LARGE SCALE GENOMIC DNA]</scope>
    <source>
        <strain evidence="2">cv. PW_Plant_1</strain>
    </source>
</reference>
<dbReference type="EMBL" id="CM055100">
    <property type="protein sequence ID" value="KAJ7543016.1"/>
    <property type="molecule type" value="Genomic_DNA"/>
</dbReference>
<accession>A0ACC2CLZ1</accession>
<sequence length="100" mass="11044">MESLRSAVLPVCCALHAENRPARLVCGQKTLSATIYNNFFSYSSVSVVCLSPMWPYNLPTDYVGPLTTCPQLCPRWLQKEKQALNLSAASQPSSLFLCLC</sequence>
<dbReference type="Proteomes" id="UP001162992">
    <property type="component" value="Chromosome 9"/>
</dbReference>
<name>A0ACC2CLZ1_DIPCM</name>
<proteinExistence type="predicted"/>
<evidence type="ECO:0000313" key="2">
    <source>
        <dbReference type="Proteomes" id="UP001162992"/>
    </source>
</evidence>
<evidence type="ECO:0000313" key="1">
    <source>
        <dbReference type="EMBL" id="KAJ7543016.1"/>
    </source>
</evidence>
<gene>
    <name evidence="1" type="ORF">O6H91_09G022200</name>
</gene>
<organism evidence="1 2">
    <name type="scientific">Diphasiastrum complanatum</name>
    <name type="common">Issler's clubmoss</name>
    <name type="synonym">Lycopodium complanatum</name>
    <dbReference type="NCBI Taxonomy" id="34168"/>
    <lineage>
        <taxon>Eukaryota</taxon>
        <taxon>Viridiplantae</taxon>
        <taxon>Streptophyta</taxon>
        <taxon>Embryophyta</taxon>
        <taxon>Tracheophyta</taxon>
        <taxon>Lycopodiopsida</taxon>
        <taxon>Lycopodiales</taxon>
        <taxon>Lycopodiaceae</taxon>
        <taxon>Lycopodioideae</taxon>
        <taxon>Diphasiastrum</taxon>
    </lineage>
</organism>
<comment type="caution">
    <text evidence="1">The sequence shown here is derived from an EMBL/GenBank/DDBJ whole genome shotgun (WGS) entry which is preliminary data.</text>
</comment>